<evidence type="ECO:0000313" key="2">
    <source>
        <dbReference type="EMBL" id="WXB08577.1"/>
    </source>
</evidence>
<proteinExistence type="predicted"/>
<evidence type="ECO:0000259" key="1">
    <source>
        <dbReference type="Pfam" id="PF13473"/>
    </source>
</evidence>
<reference evidence="2" key="1">
    <citation type="submission" date="2021-12" db="EMBL/GenBank/DDBJ databases">
        <title>Discovery of the Pendulisporaceae a myxobacterial family with distinct sporulation behavior and unique specialized metabolism.</title>
        <authorList>
            <person name="Garcia R."/>
            <person name="Popoff A."/>
            <person name="Bader C.D."/>
            <person name="Loehr J."/>
            <person name="Walesch S."/>
            <person name="Walt C."/>
            <person name="Boldt J."/>
            <person name="Bunk B."/>
            <person name="Haeckl F.J.F.P.J."/>
            <person name="Gunesch A.P."/>
            <person name="Birkelbach J."/>
            <person name="Nuebel U."/>
            <person name="Pietschmann T."/>
            <person name="Bach T."/>
            <person name="Mueller R."/>
        </authorList>
    </citation>
    <scope>NUCLEOTIDE SEQUENCE</scope>
    <source>
        <strain evidence="2">MSr11367</strain>
    </source>
</reference>
<dbReference type="Gene3D" id="2.60.40.420">
    <property type="entry name" value="Cupredoxins - blue copper proteins"/>
    <property type="match status" value="1"/>
</dbReference>
<sequence length="117" mass="12416">MRMVLVGAFVLSLWGSVGCSKSDEAAQVPAGGELKVEANEKGFTPSAIAVKKGATSHLVFTRTSEQTCATEVVFPDLGINKELPLNKPVSIDIPADQDKTLTFACGMNMYKGQVVVK</sequence>
<evidence type="ECO:0000313" key="3">
    <source>
        <dbReference type="Proteomes" id="UP001374803"/>
    </source>
</evidence>
<dbReference type="Proteomes" id="UP001374803">
    <property type="component" value="Chromosome"/>
</dbReference>
<dbReference type="RefSeq" id="WP_394838249.1">
    <property type="nucleotide sequence ID" value="NZ_CP089929.1"/>
</dbReference>
<dbReference type="PROSITE" id="PS51257">
    <property type="entry name" value="PROKAR_LIPOPROTEIN"/>
    <property type="match status" value="1"/>
</dbReference>
<dbReference type="EMBL" id="CP089983">
    <property type="protein sequence ID" value="WXB08577.1"/>
    <property type="molecule type" value="Genomic_DNA"/>
</dbReference>
<keyword evidence="3" id="KW-1185">Reference proteome</keyword>
<name>A0ABZ2LIF6_9BACT</name>
<dbReference type="Pfam" id="PF13473">
    <property type="entry name" value="Cupredoxin_1"/>
    <property type="match status" value="1"/>
</dbReference>
<accession>A0ABZ2LIF6</accession>
<organism evidence="2 3">
    <name type="scientific">Pendulispora rubella</name>
    <dbReference type="NCBI Taxonomy" id="2741070"/>
    <lineage>
        <taxon>Bacteria</taxon>
        <taxon>Pseudomonadati</taxon>
        <taxon>Myxococcota</taxon>
        <taxon>Myxococcia</taxon>
        <taxon>Myxococcales</taxon>
        <taxon>Sorangiineae</taxon>
        <taxon>Pendulisporaceae</taxon>
        <taxon>Pendulispora</taxon>
    </lineage>
</organism>
<feature type="domain" description="EfeO-type cupredoxin-like" evidence="1">
    <location>
        <begin position="16"/>
        <end position="116"/>
    </location>
</feature>
<dbReference type="SUPFAM" id="SSF49503">
    <property type="entry name" value="Cupredoxins"/>
    <property type="match status" value="1"/>
</dbReference>
<protein>
    <submittedName>
        <fullName evidence="2">Cupredoxin domain-containing protein</fullName>
    </submittedName>
</protein>
<gene>
    <name evidence="2" type="ORF">LVJ94_15195</name>
</gene>
<dbReference type="InterPro" id="IPR028096">
    <property type="entry name" value="EfeO_Cupredoxin"/>
</dbReference>
<dbReference type="InterPro" id="IPR008972">
    <property type="entry name" value="Cupredoxin"/>
</dbReference>